<keyword evidence="3" id="KW-1185">Reference proteome</keyword>
<dbReference type="EnsemblPlants" id="OGLUM02G15560.1">
    <property type="protein sequence ID" value="OGLUM02G15560.1"/>
    <property type="gene ID" value="OGLUM02G15560"/>
</dbReference>
<evidence type="ECO:0000256" key="1">
    <source>
        <dbReference type="SAM" id="MobiDB-lite"/>
    </source>
</evidence>
<dbReference type="AlphaFoldDB" id="A0A0D9YRT2"/>
<dbReference type="Proteomes" id="UP000026961">
    <property type="component" value="Chromosome 2"/>
</dbReference>
<accession>A0A0D9YRT2</accession>
<reference evidence="2" key="1">
    <citation type="submission" date="2015-04" db="UniProtKB">
        <authorList>
            <consortium name="EnsemblPlants"/>
        </authorList>
    </citation>
    <scope>IDENTIFICATION</scope>
</reference>
<evidence type="ECO:0000313" key="2">
    <source>
        <dbReference type="EnsemblPlants" id="OGLUM02G15560.1"/>
    </source>
</evidence>
<feature type="compositionally biased region" description="Low complexity" evidence="1">
    <location>
        <begin position="1"/>
        <end position="24"/>
    </location>
</feature>
<name>A0A0D9YRT2_9ORYZ</name>
<dbReference type="Gramene" id="OGLUM02G15560.1">
    <property type="protein sequence ID" value="OGLUM02G15560.1"/>
    <property type="gene ID" value="OGLUM02G15560"/>
</dbReference>
<organism evidence="2">
    <name type="scientific">Oryza glumipatula</name>
    <dbReference type="NCBI Taxonomy" id="40148"/>
    <lineage>
        <taxon>Eukaryota</taxon>
        <taxon>Viridiplantae</taxon>
        <taxon>Streptophyta</taxon>
        <taxon>Embryophyta</taxon>
        <taxon>Tracheophyta</taxon>
        <taxon>Spermatophyta</taxon>
        <taxon>Magnoliopsida</taxon>
        <taxon>Liliopsida</taxon>
        <taxon>Poales</taxon>
        <taxon>Poaceae</taxon>
        <taxon>BOP clade</taxon>
        <taxon>Oryzoideae</taxon>
        <taxon>Oryzeae</taxon>
        <taxon>Oryzinae</taxon>
        <taxon>Oryza</taxon>
    </lineage>
</organism>
<reference evidence="2" key="2">
    <citation type="submission" date="2018-05" db="EMBL/GenBank/DDBJ databases">
        <title>OgluRS3 (Oryza glumaepatula Reference Sequence Version 3).</title>
        <authorList>
            <person name="Zhang J."/>
            <person name="Kudrna D."/>
            <person name="Lee S."/>
            <person name="Talag J."/>
            <person name="Welchert J."/>
            <person name="Wing R.A."/>
        </authorList>
    </citation>
    <scope>NUCLEOTIDE SEQUENCE [LARGE SCALE GENOMIC DNA]</scope>
</reference>
<feature type="region of interest" description="Disordered" evidence="1">
    <location>
        <begin position="1"/>
        <end position="31"/>
    </location>
</feature>
<protein>
    <submittedName>
        <fullName evidence="2">Uncharacterized protein</fullName>
    </submittedName>
</protein>
<dbReference type="HOGENOM" id="CLU_2310617_0_0_1"/>
<proteinExistence type="predicted"/>
<sequence length="116" mass="12658">MPSSLALPAAAFSPSSPAMVAPSPRRNCPPTDASRWIWRACQEKGEGAWGNGGGGSRKQARWHELGLEIDGTPLIWSQRNTPFTRLELEVDGEPHPVRTSSSMQFLCIQQQESGVD</sequence>
<evidence type="ECO:0000313" key="3">
    <source>
        <dbReference type="Proteomes" id="UP000026961"/>
    </source>
</evidence>